<evidence type="ECO:0000313" key="1">
    <source>
        <dbReference type="EMBL" id="PYE87514.1"/>
    </source>
</evidence>
<gene>
    <name evidence="1" type="ORF">C7477_11215</name>
</gene>
<dbReference type="OrthoDB" id="2081253at2"/>
<sequence>MTGISYKATVDDTDMREKLAELIDRMESPRGFYVNVGEHLLNSVGDNFDNEQGPDGEKWAPLSPVTIARREAAGYGPTPILRVTGGLRGSYNYEASDTEVRVGTAKVQAAMMHFGGESKGYMTGAVIPARPAVGISTGDEEEIFAIAEDWLAVE</sequence>
<reference evidence="1 2" key="1">
    <citation type="submission" date="2018-06" db="EMBL/GenBank/DDBJ databases">
        <title>Genomic Encyclopedia of Type Strains, Phase III (KMG-III): the genomes of soil and plant-associated and newly described type strains.</title>
        <authorList>
            <person name="Whitman W."/>
        </authorList>
    </citation>
    <scope>NUCLEOTIDE SEQUENCE [LARGE SCALE GENOMIC DNA]</scope>
    <source>
        <strain evidence="1 2">ORS 1419</strain>
    </source>
</reference>
<accession>A0A318T483</accession>
<evidence type="ECO:0000313" key="2">
    <source>
        <dbReference type="Proteomes" id="UP000247454"/>
    </source>
</evidence>
<keyword evidence="2" id="KW-1185">Reference proteome</keyword>
<proteinExistence type="predicted"/>
<dbReference type="InterPro" id="IPR006522">
    <property type="entry name" value="Phage_virion_morphogenesis"/>
</dbReference>
<name>A0A318T483_9HYPH</name>
<dbReference type="NCBIfam" id="TIGR01635">
    <property type="entry name" value="tail_comp_S"/>
    <property type="match status" value="1"/>
</dbReference>
<dbReference type="AlphaFoldDB" id="A0A318T483"/>
<dbReference type="Proteomes" id="UP000247454">
    <property type="component" value="Unassembled WGS sequence"/>
</dbReference>
<protein>
    <submittedName>
        <fullName evidence="1">Phage virion morphogenesis protein</fullName>
    </submittedName>
</protein>
<comment type="caution">
    <text evidence="1">The sequence shown here is derived from an EMBL/GenBank/DDBJ whole genome shotgun (WGS) entry which is preliminary data.</text>
</comment>
<organism evidence="1 2">
    <name type="scientific">Phyllobacterium leguminum</name>
    <dbReference type="NCBI Taxonomy" id="314237"/>
    <lineage>
        <taxon>Bacteria</taxon>
        <taxon>Pseudomonadati</taxon>
        <taxon>Pseudomonadota</taxon>
        <taxon>Alphaproteobacteria</taxon>
        <taxon>Hyphomicrobiales</taxon>
        <taxon>Phyllobacteriaceae</taxon>
        <taxon>Phyllobacterium</taxon>
    </lineage>
</organism>
<dbReference type="Pfam" id="PF05069">
    <property type="entry name" value="Phage_tail_S"/>
    <property type="match status" value="1"/>
</dbReference>
<dbReference type="EMBL" id="QJTF01000012">
    <property type="protein sequence ID" value="PYE87514.1"/>
    <property type="molecule type" value="Genomic_DNA"/>
</dbReference>
<dbReference type="RefSeq" id="WP_110752060.1">
    <property type="nucleotide sequence ID" value="NZ_QJTF01000012.1"/>
</dbReference>